<evidence type="ECO:0000313" key="1">
    <source>
        <dbReference type="EMBL" id="KAF1980514.1"/>
    </source>
</evidence>
<sequence length="118" mass="13165">MRLCSYNSRYIFATYGPGINFTLTIPRVLNDDHPSFQYLADDNTDGLKHLFAKGEISPRDIDGNGESLLHLGLRSTLPWEYHSVELLDAATLVAFENEAANVPELAMLSIRHCAIQGE</sequence>
<gene>
    <name evidence="1" type="ORF">BU23DRAFT_10260</name>
</gene>
<protein>
    <submittedName>
        <fullName evidence="1">Uncharacterized protein</fullName>
    </submittedName>
</protein>
<accession>A0A6A5VT15</accession>
<organism evidence="1 2">
    <name type="scientific">Bimuria novae-zelandiae CBS 107.79</name>
    <dbReference type="NCBI Taxonomy" id="1447943"/>
    <lineage>
        <taxon>Eukaryota</taxon>
        <taxon>Fungi</taxon>
        <taxon>Dikarya</taxon>
        <taxon>Ascomycota</taxon>
        <taxon>Pezizomycotina</taxon>
        <taxon>Dothideomycetes</taxon>
        <taxon>Pleosporomycetidae</taxon>
        <taxon>Pleosporales</taxon>
        <taxon>Massarineae</taxon>
        <taxon>Didymosphaeriaceae</taxon>
        <taxon>Bimuria</taxon>
    </lineage>
</organism>
<reference evidence="1" key="1">
    <citation type="journal article" date="2020" name="Stud. Mycol.">
        <title>101 Dothideomycetes genomes: a test case for predicting lifestyles and emergence of pathogens.</title>
        <authorList>
            <person name="Haridas S."/>
            <person name="Albert R."/>
            <person name="Binder M."/>
            <person name="Bloem J."/>
            <person name="Labutti K."/>
            <person name="Salamov A."/>
            <person name="Andreopoulos B."/>
            <person name="Baker S."/>
            <person name="Barry K."/>
            <person name="Bills G."/>
            <person name="Bluhm B."/>
            <person name="Cannon C."/>
            <person name="Castanera R."/>
            <person name="Culley D."/>
            <person name="Daum C."/>
            <person name="Ezra D."/>
            <person name="Gonzalez J."/>
            <person name="Henrissat B."/>
            <person name="Kuo A."/>
            <person name="Liang C."/>
            <person name="Lipzen A."/>
            <person name="Lutzoni F."/>
            <person name="Magnuson J."/>
            <person name="Mondo S."/>
            <person name="Nolan M."/>
            <person name="Ohm R."/>
            <person name="Pangilinan J."/>
            <person name="Park H.-J."/>
            <person name="Ramirez L."/>
            <person name="Alfaro M."/>
            <person name="Sun H."/>
            <person name="Tritt A."/>
            <person name="Yoshinaga Y."/>
            <person name="Zwiers L.-H."/>
            <person name="Turgeon B."/>
            <person name="Goodwin S."/>
            <person name="Spatafora J."/>
            <person name="Crous P."/>
            <person name="Grigoriev I."/>
        </authorList>
    </citation>
    <scope>NUCLEOTIDE SEQUENCE</scope>
    <source>
        <strain evidence="1">CBS 107.79</strain>
    </source>
</reference>
<keyword evidence="2" id="KW-1185">Reference proteome</keyword>
<name>A0A6A5VT15_9PLEO</name>
<dbReference type="OrthoDB" id="539213at2759"/>
<dbReference type="Proteomes" id="UP000800036">
    <property type="component" value="Unassembled WGS sequence"/>
</dbReference>
<dbReference type="EMBL" id="ML976656">
    <property type="protein sequence ID" value="KAF1980514.1"/>
    <property type="molecule type" value="Genomic_DNA"/>
</dbReference>
<evidence type="ECO:0000313" key="2">
    <source>
        <dbReference type="Proteomes" id="UP000800036"/>
    </source>
</evidence>
<proteinExistence type="predicted"/>
<dbReference type="AlphaFoldDB" id="A0A6A5VT15"/>